<evidence type="ECO:0000313" key="1">
    <source>
        <dbReference type="EMBL" id="EGW07753.1"/>
    </source>
</evidence>
<sequence>MRAELLYWNFHPRGPCASLAGYVQRHAGHSGQPDSGSSEEQVCMGRGQAQGTWLLSTECICSHDSGFSIPS</sequence>
<protein>
    <submittedName>
        <fullName evidence="1">Uncharacterized protein</fullName>
    </submittedName>
</protein>
<gene>
    <name evidence="1" type="ORF">I79_018915</name>
</gene>
<dbReference type="Proteomes" id="UP000001075">
    <property type="component" value="Unassembled WGS sequence"/>
</dbReference>
<accession>G3I604</accession>
<reference evidence="2" key="1">
    <citation type="journal article" date="2011" name="Nat. Biotechnol.">
        <title>The genomic sequence of the Chinese hamster ovary (CHO)-K1 cell line.</title>
        <authorList>
            <person name="Xu X."/>
            <person name="Nagarajan H."/>
            <person name="Lewis N.E."/>
            <person name="Pan S."/>
            <person name="Cai Z."/>
            <person name="Liu X."/>
            <person name="Chen W."/>
            <person name="Xie M."/>
            <person name="Wang W."/>
            <person name="Hammond S."/>
            <person name="Andersen M.R."/>
            <person name="Neff N."/>
            <person name="Passarelli B."/>
            <person name="Koh W."/>
            <person name="Fan H.C."/>
            <person name="Wang J."/>
            <person name="Gui Y."/>
            <person name="Lee K.H."/>
            <person name="Betenbaugh M.J."/>
            <person name="Quake S.R."/>
            <person name="Famili I."/>
            <person name="Palsson B.O."/>
            <person name="Wang J."/>
        </authorList>
    </citation>
    <scope>NUCLEOTIDE SEQUENCE [LARGE SCALE GENOMIC DNA]</scope>
    <source>
        <strain evidence="2">CHO K1 cell line</strain>
    </source>
</reference>
<dbReference type="AlphaFoldDB" id="G3I604"/>
<evidence type="ECO:0000313" key="2">
    <source>
        <dbReference type="Proteomes" id="UP000001075"/>
    </source>
</evidence>
<dbReference type="EMBL" id="JH001329">
    <property type="protein sequence ID" value="EGW07753.1"/>
    <property type="molecule type" value="Genomic_DNA"/>
</dbReference>
<proteinExistence type="predicted"/>
<name>G3I604_CRIGR</name>
<organism evidence="1 2">
    <name type="scientific">Cricetulus griseus</name>
    <name type="common">Chinese hamster</name>
    <name type="synonym">Cricetulus barabensis griseus</name>
    <dbReference type="NCBI Taxonomy" id="10029"/>
    <lineage>
        <taxon>Eukaryota</taxon>
        <taxon>Metazoa</taxon>
        <taxon>Chordata</taxon>
        <taxon>Craniata</taxon>
        <taxon>Vertebrata</taxon>
        <taxon>Euteleostomi</taxon>
        <taxon>Mammalia</taxon>
        <taxon>Eutheria</taxon>
        <taxon>Euarchontoglires</taxon>
        <taxon>Glires</taxon>
        <taxon>Rodentia</taxon>
        <taxon>Myomorpha</taxon>
        <taxon>Muroidea</taxon>
        <taxon>Cricetidae</taxon>
        <taxon>Cricetinae</taxon>
        <taxon>Cricetulus</taxon>
    </lineage>
</organism>
<dbReference type="InParanoid" id="G3I604"/>